<evidence type="ECO:0000256" key="5">
    <source>
        <dbReference type="ARBA" id="ARBA00022989"/>
    </source>
</evidence>
<name>A0A7S3WDB3_EMIHU</name>
<evidence type="ECO:0000256" key="1">
    <source>
        <dbReference type="ARBA" id="ARBA00004167"/>
    </source>
</evidence>
<feature type="signal peptide" evidence="7">
    <location>
        <begin position="1"/>
        <end position="25"/>
    </location>
</feature>
<evidence type="ECO:0000259" key="8">
    <source>
        <dbReference type="Pfam" id="PF23452"/>
    </source>
</evidence>
<dbReference type="InterPro" id="IPR056508">
    <property type="entry name" value="HPAT-like"/>
</dbReference>
<keyword evidence="7" id="KW-0732">Signal</keyword>
<dbReference type="AlphaFoldDB" id="A0A7S3WDB3"/>
<evidence type="ECO:0000256" key="3">
    <source>
        <dbReference type="ARBA" id="ARBA00022679"/>
    </source>
</evidence>
<dbReference type="PANTHER" id="PTHR31485">
    <property type="entry name" value="PEPTIDYL SERINE ALPHA-GALACTOSYLTRANSFERASE"/>
    <property type="match status" value="1"/>
</dbReference>
<keyword evidence="5" id="KW-1133">Transmembrane helix</keyword>
<protein>
    <recommendedName>
        <fullName evidence="8">Hydroxyproline O-arabinosyltransferase-like domain-containing protein</fullName>
    </recommendedName>
</protein>
<proteinExistence type="predicted"/>
<dbReference type="Pfam" id="PF23452">
    <property type="entry name" value="HPAT"/>
    <property type="match status" value="1"/>
</dbReference>
<dbReference type="GO" id="GO:0016757">
    <property type="term" value="F:glycosyltransferase activity"/>
    <property type="evidence" value="ECO:0007669"/>
    <property type="project" value="UniProtKB-KW"/>
</dbReference>
<keyword evidence="4" id="KW-0812">Transmembrane</keyword>
<feature type="chain" id="PRO_5031019013" description="Hydroxyproline O-arabinosyltransferase-like domain-containing protein" evidence="7">
    <location>
        <begin position="26"/>
        <end position="718"/>
    </location>
</feature>
<sequence>MRLRFAAAGLVPFLLVALYWQHASSSAAGSDRALVRQQVQRTAVVAAEAAAVAAAAKSSAAAAHATAAPPSASTVAAKDTPAPKPGAVAAAATPAAAAHVVAPAAEARDVALDWGPPTLSSKRIIDGSPNYLPVPNAEGPAPDDMAWRKEVSSDPSVPCPAGRRPYHTILTAQGSLYQQWQTKIFYYHFRKQQAAGGRCTEMTGFTRLLAGKPDELMPTIPTVAVPEAGHNVTRGFPVINRPWSMLLFIDMKEFRERIVERYVYIAETDHLLRHDIPNRATPQLAVGYFFPYMSPKDPKSGGIAQKWLPDTKVADMPPVGPSPILIHVDLLRAVTPLWYELSWRLKRDPEANAAYGWMLEMWGYSIAAARLKIKHFVWQRIQIEPSAAWHQTLSERDGDWAPAVDPFIYHYTFGVEYLLDGSPVVGGKGTWSLDKRNYFGAAPPPDLKAPPECAQEAGRVWWGMFNEAIGNLTKEGQWYGRTGQSTRSRTSDESTELEAAMGALGKELVDGGQWLIGNEKAPLQFFRRGKLWTKWGGGTWRVTGGTKVEMQLCGAVTLTFDSATAPTRFDYTAGGRAGKGVRDPAFAAAAAAPPDASPPCGSAACGSQARTLSRLRGHGPWALGDAPISGGRTGYAFYRGGMAATPDGAAKYRQLPDSADVELSIGGDTFLLRTEGIVGCYQVHVARQRDKHAMKMWVPMRHVSMEYTGWRDSGGCKL</sequence>
<evidence type="ECO:0000256" key="2">
    <source>
        <dbReference type="ARBA" id="ARBA00022676"/>
    </source>
</evidence>
<evidence type="ECO:0000256" key="4">
    <source>
        <dbReference type="ARBA" id="ARBA00022692"/>
    </source>
</evidence>
<accession>A0A7S3WDB3</accession>
<evidence type="ECO:0000256" key="7">
    <source>
        <dbReference type="SAM" id="SignalP"/>
    </source>
</evidence>
<keyword evidence="2" id="KW-0328">Glycosyltransferase</keyword>
<reference evidence="9" key="1">
    <citation type="submission" date="2021-01" db="EMBL/GenBank/DDBJ databases">
        <authorList>
            <person name="Corre E."/>
            <person name="Pelletier E."/>
            <person name="Niang G."/>
            <person name="Scheremetjew M."/>
            <person name="Finn R."/>
            <person name="Kale V."/>
            <person name="Holt S."/>
            <person name="Cochrane G."/>
            <person name="Meng A."/>
            <person name="Brown T."/>
            <person name="Cohen L."/>
        </authorList>
    </citation>
    <scope>NUCLEOTIDE SEQUENCE</scope>
    <source>
        <strain evidence="9">379</strain>
    </source>
</reference>
<dbReference type="InterPro" id="IPR044845">
    <property type="entry name" value="HPAT/SRGT1-like"/>
</dbReference>
<keyword evidence="6" id="KW-0472">Membrane</keyword>
<gene>
    <name evidence="9" type="ORF">EHUX00137_LOCUS18604</name>
</gene>
<keyword evidence="3" id="KW-0808">Transferase</keyword>
<organism evidence="9">
    <name type="scientific">Emiliania huxleyi</name>
    <name type="common">Coccolithophore</name>
    <name type="synonym">Pontosphaera huxleyi</name>
    <dbReference type="NCBI Taxonomy" id="2903"/>
    <lineage>
        <taxon>Eukaryota</taxon>
        <taxon>Haptista</taxon>
        <taxon>Haptophyta</taxon>
        <taxon>Prymnesiophyceae</taxon>
        <taxon>Isochrysidales</taxon>
        <taxon>Noelaerhabdaceae</taxon>
        <taxon>Emiliania</taxon>
    </lineage>
</organism>
<dbReference type="EMBL" id="HBIR01024263">
    <property type="protein sequence ID" value="CAE0551198.1"/>
    <property type="molecule type" value="Transcribed_RNA"/>
</dbReference>
<dbReference type="PANTHER" id="PTHR31485:SF7">
    <property type="entry name" value="PEPTIDYL SERINE ALPHA-GALACTOSYLTRANSFERASE"/>
    <property type="match status" value="1"/>
</dbReference>
<evidence type="ECO:0000256" key="6">
    <source>
        <dbReference type="ARBA" id="ARBA00023136"/>
    </source>
</evidence>
<feature type="domain" description="Hydroxyproline O-arabinosyltransferase-like" evidence="8">
    <location>
        <begin position="166"/>
        <end position="473"/>
    </location>
</feature>
<comment type="subcellular location">
    <subcellularLocation>
        <location evidence="1">Membrane</location>
        <topology evidence="1">Single-pass membrane protein</topology>
    </subcellularLocation>
</comment>
<evidence type="ECO:0000313" key="9">
    <source>
        <dbReference type="EMBL" id="CAE0551198.1"/>
    </source>
</evidence>
<dbReference type="GO" id="GO:0016020">
    <property type="term" value="C:membrane"/>
    <property type="evidence" value="ECO:0007669"/>
    <property type="project" value="UniProtKB-SubCell"/>
</dbReference>